<dbReference type="InterPro" id="IPR035906">
    <property type="entry name" value="MetI-like_sf"/>
</dbReference>
<dbReference type="EMBL" id="BAABAL010000017">
    <property type="protein sequence ID" value="GAA4018377.1"/>
    <property type="molecule type" value="Genomic_DNA"/>
</dbReference>
<dbReference type="InterPro" id="IPR000515">
    <property type="entry name" value="MetI-like"/>
</dbReference>
<dbReference type="RefSeq" id="WP_344878417.1">
    <property type="nucleotide sequence ID" value="NZ_BAABAL010000017.1"/>
</dbReference>
<dbReference type="Gene3D" id="1.10.3720.10">
    <property type="entry name" value="MetI-like"/>
    <property type="match status" value="1"/>
</dbReference>
<accession>A0ABP7SYE8</accession>
<dbReference type="Proteomes" id="UP001501747">
    <property type="component" value="Unassembled WGS sequence"/>
</dbReference>
<keyword evidence="5 7" id="KW-1133">Transmembrane helix</keyword>
<evidence type="ECO:0000256" key="7">
    <source>
        <dbReference type="RuleBase" id="RU363032"/>
    </source>
</evidence>
<protein>
    <submittedName>
        <fullName evidence="9">Sugar ABC transporter permease</fullName>
    </submittedName>
</protein>
<proteinExistence type="inferred from homology"/>
<dbReference type="PANTHER" id="PTHR30193:SF37">
    <property type="entry name" value="INNER MEMBRANE ABC TRANSPORTER PERMEASE PROTEIN YCJO"/>
    <property type="match status" value="1"/>
</dbReference>
<evidence type="ECO:0000313" key="10">
    <source>
        <dbReference type="Proteomes" id="UP001501747"/>
    </source>
</evidence>
<feature type="transmembrane region" description="Helical" evidence="7">
    <location>
        <begin position="255"/>
        <end position="277"/>
    </location>
</feature>
<evidence type="ECO:0000256" key="2">
    <source>
        <dbReference type="ARBA" id="ARBA00022448"/>
    </source>
</evidence>
<evidence type="ECO:0000256" key="5">
    <source>
        <dbReference type="ARBA" id="ARBA00022989"/>
    </source>
</evidence>
<dbReference type="PROSITE" id="PS50928">
    <property type="entry name" value="ABC_TM1"/>
    <property type="match status" value="1"/>
</dbReference>
<sequence>MSAKRGEAVAGWLFAAPGIALLATFVLLPMLLALWVSVLDWDGTYSPLSGRAPVVGLDNYAALLTEDGLARRDFALSVRNTFYFVVISVPVQTALALGLAMVVHNRTLRGRGFFRAAFYFPSVTSAVAISVVFLFLFSGSGAINAVLGFFGIDGPTWFADPRGVVHELLGALGLVDPSAPPEWLSGTRLWGLTLWEWLSGPSVAMSAVTLLMIWTTSGNFMLIFLAALQNLPEDVLEAADVDGTTRWQRLTKVTVPMLMPTVFVVLTMGLIGSWQVFDQIYVMGQGNPAKTTLTPAYLSYQRSFAEGSYGLGAAIAFLLFAIIVVLTWAQRRLLRDGRTS</sequence>
<comment type="caution">
    <text evidence="9">The sequence shown here is derived from an EMBL/GenBank/DDBJ whole genome shotgun (WGS) entry which is preliminary data.</text>
</comment>
<name>A0ABP7SYE8_9PSEU</name>
<dbReference type="PANTHER" id="PTHR30193">
    <property type="entry name" value="ABC TRANSPORTER PERMEASE PROTEIN"/>
    <property type="match status" value="1"/>
</dbReference>
<evidence type="ECO:0000259" key="8">
    <source>
        <dbReference type="PROSITE" id="PS50928"/>
    </source>
</evidence>
<feature type="transmembrane region" description="Helical" evidence="7">
    <location>
        <begin position="82"/>
        <end position="104"/>
    </location>
</feature>
<keyword evidence="4 7" id="KW-0812">Transmembrane</keyword>
<gene>
    <name evidence="9" type="ORF">GCM10022247_47380</name>
</gene>
<evidence type="ECO:0000256" key="1">
    <source>
        <dbReference type="ARBA" id="ARBA00004651"/>
    </source>
</evidence>
<dbReference type="CDD" id="cd06261">
    <property type="entry name" value="TM_PBP2"/>
    <property type="match status" value="1"/>
</dbReference>
<evidence type="ECO:0000256" key="6">
    <source>
        <dbReference type="ARBA" id="ARBA00023136"/>
    </source>
</evidence>
<dbReference type="Pfam" id="PF00528">
    <property type="entry name" value="BPD_transp_1"/>
    <property type="match status" value="1"/>
</dbReference>
<keyword evidence="2 7" id="KW-0813">Transport</keyword>
<keyword evidence="3" id="KW-1003">Cell membrane</keyword>
<feature type="domain" description="ABC transmembrane type-1" evidence="8">
    <location>
        <begin position="78"/>
        <end position="330"/>
    </location>
</feature>
<feature type="transmembrane region" description="Helical" evidence="7">
    <location>
        <begin position="12"/>
        <end position="38"/>
    </location>
</feature>
<evidence type="ECO:0000256" key="3">
    <source>
        <dbReference type="ARBA" id="ARBA00022475"/>
    </source>
</evidence>
<keyword evidence="6 7" id="KW-0472">Membrane</keyword>
<feature type="transmembrane region" description="Helical" evidence="7">
    <location>
        <begin position="116"/>
        <end position="137"/>
    </location>
</feature>
<organism evidence="9 10">
    <name type="scientific">Allokutzneria multivorans</name>
    <dbReference type="NCBI Taxonomy" id="1142134"/>
    <lineage>
        <taxon>Bacteria</taxon>
        <taxon>Bacillati</taxon>
        <taxon>Actinomycetota</taxon>
        <taxon>Actinomycetes</taxon>
        <taxon>Pseudonocardiales</taxon>
        <taxon>Pseudonocardiaceae</taxon>
        <taxon>Allokutzneria</taxon>
    </lineage>
</organism>
<dbReference type="InterPro" id="IPR051393">
    <property type="entry name" value="ABC_transporter_permease"/>
</dbReference>
<reference evidence="10" key="1">
    <citation type="journal article" date="2019" name="Int. J. Syst. Evol. Microbiol.">
        <title>The Global Catalogue of Microorganisms (GCM) 10K type strain sequencing project: providing services to taxonomists for standard genome sequencing and annotation.</title>
        <authorList>
            <consortium name="The Broad Institute Genomics Platform"/>
            <consortium name="The Broad Institute Genome Sequencing Center for Infectious Disease"/>
            <person name="Wu L."/>
            <person name="Ma J."/>
        </authorList>
    </citation>
    <scope>NUCLEOTIDE SEQUENCE [LARGE SCALE GENOMIC DNA]</scope>
    <source>
        <strain evidence="10">JCM 17342</strain>
    </source>
</reference>
<keyword evidence="10" id="KW-1185">Reference proteome</keyword>
<evidence type="ECO:0000313" key="9">
    <source>
        <dbReference type="EMBL" id="GAA4018377.1"/>
    </source>
</evidence>
<feature type="transmembrane region" description="Helical" evidence="7">
    <location>
        <begin position="203"/>
        <end position="228"/>
    </location>
</feature>
<comment type="subcellular location">
    <subcellularLocation>
        <location evidence="1 7">Cell membrane</location>
        <topology evidence="1 7">Multi-pass membrane protein</topology>
    </subcellularLocation>
</comment>
<dbReference type="SUPFAM" id="SSF161098">
    <property type="entry name" value="MetI-like"/>
    <property type="match status" value="1"/>
</dbReference>
<comment type="similarity">
    <text evidence="7">Belongs to the binding-protein-dependent transport system permease family.</text>
</comment>
<feature type="transmembrane region" description="Helical" evidence="7">
    <location>
        <begin position="309"/>
        <end position="329"/>
    </location>
</feature>
<evidence type="ECO:0000256" key="4">
    <source>
        <dbReference type="ARBA" id="ARBA00022692"/>
    </source>
</evidence>